<gene>
    <name evidence="1" type="ORF">PsYK624_137650</name>
</gene>
<protein>
    <recommendedName>
        <fullName evidence="3">F-box domain-containing protein</fullName>
    </recommendedName>
</protein>
<dbReference type="EMBL" id="BPQB01000073">
    <property type="protein sequence ID" value="GJE97544.1"/>
    <property type="molecule type" value="Genomic_DNA"/>
</dbReference>
<evidence type="ECO:0000313" key="2">
    <source>
        <dbReference type="Proteomes" id="UP000703269"/>
    </source>
</evidence>
<dbReference type="OrthoDB" id="2919154at2759"/>
<organism evidence="1 2">
    <name type="scientific">Phanerochaete sordida</name>
    <dbReference type="NCBI Taxonomy" id="48140"/>
    <lineage>
        <taxon>Eukaryota</taxon>
        <taxon>Fungi</taxon>
        <taxon>Dikarya</taxon>
        <taxon>Basidiomycota</taxon>
        <taxon>Agaricomycotina</taxon>
        <taxon>Agaricomycetes</taxon>
        <taxon>Polyporales</taxon>
        <taxon>Phanerochaetaceae</taxon>
        <taxon>Phanerochaete</taxon>
    </lineage>
</organism>
<evidence type="ECO:0008006" key="3">
    <source>
        <dbReference type="Google" id="ProtNLM"/>
    </source>
</evidence>
<keyword evidence="2" id="KW-1185">Reference proteome</keyword>
<sequence length="437" mass="49221">MDDLPQELVDDIIDFLQDDKASLAACSVLSTRWARARRYLFRTIDLSYETLSSRRVRHILGHSGENISEEAFHDALYGFTLNQQRQDETFLAESLESFVAFASATLSLVQLVEELFIAGPTGTERWYRYASLSGDQVVRILALLPKLRKLRITDVELQWDEVRATEYDYTFPLEALDLDLRIHEIPAPSILWLLRHIDSLRDLRWDINGLSDDGSMFFRTLKAHGKQLTTGRALEKLHVAVTSSDNQHAALVLMGVLRNIPEENIQNALHTQLEIGGVDNRRVGWLAVLAMLSVVGPSVRTLTVNPWGIGNVTADLGLSRCTSLRELRLDCRDRRKWLLDKRPLVRILSLFISQASKASKRGAALSFVIILDLHRDASAFEIPDAVFGKLAAPGGNRRAFVRGFRVRCGGRVVRASERAFVADRLPAMDQAGTLFFE</sequence>
<comment type="caution">
    <text evidence="1">The sequence shown here is derived from an EMBL/GenBank/DDBJ whole genome shotgun (WGS) entry which is preliminary data.</text>
</comment>
<dbReference type="AlphaFoldDB" id="A0A9P3GNM6"/>
<accession>A0A9P3GNM6</accession>
<evidence type="ECO:0000313" key="1">
    <source>
        <dbReference type="EMBL" id="GJE97544.1"/>
    </source>
</evidence>
<reference evidence="1 2" key="1">
    <citation type="submission" date="2021-08" db="EMBL/GenBank/DDBJ databases">
        <title>Draft Genome Sequence of Phanerochaete sordida strain YK-624.</title>
        <authorList>
            <person name="Mori T."/>
            <person name="Dohra H."/>
            <person name="Suzuki T."/>
            <person name="Kawagishi H."/>
            <person name="Hirai H."/>
        </authorList>
    </citation>
    <scope>NUCLEOTIDE SEQUENCE [LARGE SCALE GENOMIC DNA]</scope>
    <source>
        <strain evidence="1 2">YK-624</strain>
    </source>
</reference>
<proteinExistence type="predicted"/>
<dbReference type="Proteomes" id="UP000703269">
    <property type="component" value="Unassembled WGS sequence"/>
</dbReference>
<name>A0A9P3GNM6_9APHY</name>